<evidence type="ECO:0000313" key="2">
    <source>
        <dbReference type="Proteomes" id="UP000295443"/>
    </source>
</evidence>
<dbReference type="RefSeq" id="WP_131448020.1">
    <property type="nucleotide sequence ID" value="NZ_SJZB01000043.1"/>
</dbReference>
<comment type="caution">
    <text evidence="1">The sequence shown here is derived from an EMBL/GenBank/DDBJ whole genome shotgun (WGS) entry which is preliminary data.</text>
</comment>
<dbReference type="InterPro" id="IPR018392">
    <property type="entry name" value="LysM"/>
</dbReference>
<dbReference type="CDD" id="cd00118">
    <property type="entry name" value="LysM"/>
    <property type="match status" value="1"/>
</dbReference>
<proteinExistence type="predicted"/>
<keyword evidence="2" id="KW-1185">Reference proteome</keyword>
<reference evidence="1 2" key="1">
    <citation type="submission" date="2019-03" db="EMBL/GenBank/DDBJ databases">
        <title>Genome sequence of Thiobacillaceae bacterium LSR1, a sulfur-oxidizing bacterium isolated from freshwater sediment.</title>
        <authorList>
            <person name="Li S."/>
        </authorList>
    </citation>
    <scope>NUCLEOTIDE SEQUENCE [LARGE SCALE GENOMIC DNA]</scope>
    <source>
        <strain evidence="1 2">LSR1</strain>
    </source>
</reference>
<dbReference type="OrthoDB" id="9809850at2"/>
<name>A0A4V2NV72_9PROT</name>
<organism evidence="1 2">
    <name type="scientific">Parasulfuritortus cantonensis</name>
    <dbReference type="NCBI Taxonomy" id="2528202"/>
    <lineage>
        <taxon>Bacteria</taxon>
        <taxon>Pseudomonadati</taxon>
        <taxon>Pseudomonadota</taxon>
        <taxon>Betaproteobacteria</taxon>
        <taxon>Nitrosomonadales</taxon>
        <taxon>Thiobacillaceae</taxon>
        <taxon>Parasulfuritortus</taxon>
    </lineage>
</organism>
<dbReference type="InterPro" id="IPR036779">
    <property type="entry name" value="LysM_dom_sf"/>
</dbReference>
<evidence type="ECO:0000313" key="1">
    <source>
        <dbReference type="EMBL" id="TCJ12316.1"/>
    </source>
</evidence>
<sequence length="96" mass="10739">MLLKDSRYKDARRFEADEQGNVPCKGTRPRVIGAAVGVLEHVVQEGDRLDLLARHYYSDARLWWRILDANPDLGSGVELALAARVGEVILIPKAKE</sequence>
<gene>
    <name evidence="1" type="ORF">EZJ19_12305</name>
</gene>
<dbReference type="Proteomes" id="UP000295443">
    <property type="component" value="Unassembled WGS sequence"/>
</dbReference>
<protein>
    <recommendedName>
        <fullName evidence="3">LysM domain-containing protein</fullName>
    </recommendedName>
</protein>
<dbReference type="AlphaFoldDB" id="A0A4V2NV72"/>
<dbReference type="EMBL" id="SJZB01000043">
    <property type="protein sequence ID" value="TCJ12316.1"/>
    <property type="molecule type" value="Genomic_DNA"/>
</dbReference>
<accession>A0A4V2NV72</accession>
<dbReference type="Gene3D" id="3.10.350.10">
    <property type="entry name" value="LysM domain"/>
    <property type="match status" value="1"/>
</dbReference>
<evidence type="ECO:0008006" key="3">
    <source>
        <dbReference type="Google" id="ProtNLM"/>
    </source>
</evidence>